<sequence>MSRLKFNICTSIFLTLLASSTIASADQVKTLVIVGDADVPIKKFSVGDVRKLYLGYSVKIDGQEIHPIINRSDPLLYVVFLQKIVFLSSRSYQRRLKERLFRSGKRGIPEIDDKDELQKRIEESRNTISFMWLESMPNKSLDNTRKIWSGRLPQ</sequence>
<protein>
    <submittedName>
        <fullName evidence="1">Uncharacterized protein</fullName>
    </submittedName>
</protein>
<reference evidence="1" key="1">
    <citation type="submission" date="2018-06" db="EMBL/GenBank/DDBJ databases">
        <authorList>
            <person name="Zhirakovskaya E."/>
        </authorList>
    </citation>
    <scope>NUCLEOTIDE SEQUENCE</scope>
</reference>
<organism evidence="1">
    <name type="scientific">hydrothermal vent metagenome</name>
    <dbReference type="NCBI Taxonomy" id="652676"/>
    <lineage>
        <taxon>unclassified sequences</taxon>
        <taxon>metagenomes</taxon>
        <taxon>ecological metagenomes</taxon>
    </lineage>
</organism>
<accession>A0A3B1B3S0</accession>
<proteinExistence type="predicted"/>
<dbReference type="EMBL" id="UOFZ01000080">
    <property type="protein sequence ID" value="VAX12989.1"/>
    <property type="molecule type" value="Genomic_DNA"/>
</dbReference>
<evidence type="ECO:0000313" key="1">
    <source>
        <dbReference type="EMBL" id="VAX12989.1"/>
    </source>
</evidence>
<gene>
    <name evidence="1" type="ORF">MNBD_GAMMA24-99</name>
</gene>
<dbReference type="AlphaFoldDB" id="A0A3B1B3S0"/>
<name>A0A3B1B3S0_9ZZZZ</name>